<name>A0A3N0HYL1_9FIRM</name>
<dbReference type="Proteomes" id="UP000276568">
    <property type="component" value="Unassembled WGS sequence"/>
</dbReference>
<accession>A0A3N0HYL1</accession>
<evidence type="ECO:0000313" key="3">
    <source>
        <dbReference type="Proteomes" id="UP000276568"/>
    </source>
</evidence>
<dbReference type="SUPFAM" id="SSF47413">
    <property type="entry name" value="lambda repressor-like DNA-binding domains"/>
    <property type="match status" value="1"/>
</dbReference>
<dbReference type="OrthoDB" id="1912087at2"/>
<keyword evidence="3" id="KW-1185">Reference proteome</keyword>
<comment type="caution">
    <text evidence="2">The sequence shown here is derived from an EMBL/GenBank/DDBJ whole genome shotgun (WGS) entry which is preliminary data.</text>
</comment>
<sequence>MVDSYELMVQIKKKGFTQQDIADKLGINVVTLNRKIKNKNEFLTSELYRLSEILDIPIDSPIFFSHEVTNSNDLNC</sequence>
<protein>
    <submittedName>
        <fullName evidence="2">XRE family transcriptional regulator</fullName>
    </submittedName>
</protein>
<evidence type="ECO:0000259" key="1">
    <source>
        <dbReference type="PROSITE" id="PS50943"/>
    </source>
</evidence>
<evidence type="ECO:0000313" key="2">
    <source>
        <dbReference type="EMBL" id="RNM29835.1"/>
    </source>
</evidence>
<organism evidence="2 3">
    <name type="scientific">Absicoccus porci</name>
    <dbReference type="NCBI Taxonomy" id="2486576"/>
    <lineage>
        <taxon>Bacteria</taxon>
        <taxon>Bacillati</taxon>
        <taxon>Bacillota</taxon>
        <taxon>Erysipelotrichia</taxon>
        <taxon>Erysipelotrichales</taxon>
        <taxon>Erysipelotrichaceae</taxon>
        <taxon>Absicoccus</taxon>
    </lineage>
</organism>
<feature type="domain" description="HTH cro/C1-type" evidence="1">
    <location>
        <begin position="12"/>
        <end position="61"/>
    </location>
</feature>
<proteinExistence type="predicted"/>
<dbReference type="RefSeq" id="WP_128520899.1">
    <property type="nucleotide sequence ID" value="NZ_RJQC01000003.1"/>
</dbReference>
<dbReference type="Gene3D" id="1.10.260.40">
    <property type="entry name" value="lambda repressor-like DNA-binding domains"/>
    <property type="match status" value="1"/>
</dbReference>
<dbReference type="EMBL" id="RJQC01000003">
    <property type="protein sequence ID" value="RNM29835.1"/>
    <property type="molecule type" value="Genomic_DNA"/>
</dbReference>
<reference evidence="2 3" key="1">
    <citation type="submission" date="2018-11" db="EMBL/GenBank/DDBJ databases">
        <title>Clostridium sp. nov., a member of the family Erysipelotrichaceae isolated from pig faeces.</title>
        <authorList>
            <person name="Chang Y.-H."/>
        </authorList>
    </citation>
    <scope>NUCLEOTIDE SEQUENCE [LARGE SCALE GENOMIC DNA]</scope>
    <source>
        <strain evidence="2 3">YH-panp20</strain>
    </source>
</reference>
<dbReference type="GO" id="GO:0003677">
    <property type="term" value="F:DNA binding"/>
    <property type="evidence" value="ECO:0007669"/>
    <property type="project" value="InterPro"/>
</dbReference>
<dbReference type="PROSITE" id="PS50943">
    <property type="entry name" value="HTH_CROC1"/>
    <property type="match status" value="1"/>
</dbReference>
<dbReference type="InterPro" id="IPR001387">
    <property type="entry name" value="Cro/C1-type_HTH"/>
</dbReference>
<dbReference type="Pfam" id="PF01381">
    <property type="entry name" value="HTH_3"/>
    <property type="match status" value="1"/>
</dbReference>
<gene>
    <name evidence="2" type="ORF">EDX97_09435</name>
</gene>
<dbReference type="InterPro" id="IPR010982">
    <property type="entry name" value="Lambda_DNA-bd_dom_sf"/>
</dbReference>
<dbReference type="CDD" id="cd00093">
    <property type="entry name" value="HTH_XRE"/>
    <property type="match status" value="1"/>
</dbReference>
<dbReference type="AlphaFoldDB" id="A0A3N0HYL1"/>